<keyword evidence="5" id="KW-1185">Reference proteome</keyword>
<reference evidence="4" key="1">
    <citation type="submission" date="2023-05" db="EMBL/GenBank/DDBJ databases">
        <title>Nepenthes gracilis genome sequencing.</title>
        <authorList>
            <person name="Fukushima K."/>
        </authorList>
    </citation>
    <scope>NUCLEOTIDE SEQUENCE</scope>
    <source>
        <strain evidence="4">SING2019-196</strain>
    </source>
</reference>
<evidence type="ECO:0000256" key="2">
    <source>
        <dbReference type="SAM" id="MobiDB-lite"/>
    </source>
</evidence>
<gene>
    <name evidence="4" type="ORF">Nepgr_011362</name>
</gene>
<dbReference type="Gene3D" id="3.40.50.970">
    <property type="match status" value="1"/>
</dbReference>
<dbReference type="InterPro" id="IPR044836">
    <property type="entry name" value="TOL_plant"/>
</dbReference>
<evidence type="ECO:0000256" key="1">
    <source>
        <dbReference type="ARBA" id="ARBA00007708"/>
    </source>
</evidence>
<dbReference type="PANTHER" id="PTHR45898:SF2">
    <property type="entry name" value="TOM1-LIKE PROTEIN 6"/>
    <property type="match status" value="1"/>
</dbReference>
<dbReference type="SUPFAM" id="SSF89009">
    <property type="entry name" value="GAT-like domain"/>
    <property type="match status" value="1"/>
</dbReference>
<dbReference type="GO" id="GO:0035091">
    <property type="term" value="F:phosphatidylinositol binding"/>
    <property type="evidence" value="ECO:0007669"/>
    <property type="project" value="InterPro"/>
</dbReference>
<name>A0AAD3SF66_NEPGR</name>
<feature type="compositionally biased region" description="Polar residues" evidence="2">
    <location>
        <begin position="1"/>
        <end position="21"/>
    </location>
</feature>
<feature type="domain" description="GAT" evidence="3">
    <location>
        <begin position="53"/>
        <end position="141"/>
    </location>
</feature>
<dbReference type="InterPro" id="IPR005474">
    <property type="entry name" value="Transketolase_N"/>
</dbReference>
<evidence type="ECO:0000313" key="4">
    <source>
        <dbReference type="EMBL" id="GMH09521.1"/>
    </source>
</evidence>
<feature type="region of interest" description="Disordered" evidence="2">
    <location>
        <begin position="1"/>
        <end position="23"/>
    </location>
</feature>
<dbReference type="InterPro" id="IPR004152">
    <property type="entry name" value="GAT_dom"/>
</dbReference>
<dbReference type="PROSITE" id="PS50909">
    <property type="entry name" value="GAT"/>
    <property type="match status" value="1"/>
</dbReference>
<proteinExistence type="inferred from homology"/>
<comment type="caution">
    <text evidence="4">The sequence shown here is derived from an EMBL/GenBank/DDBJ whole genome shotgun (WGS) entry which is preliminary data.</text>
</comment>
<dbReference type="EMBL" id="BSYO01000009">
    <property type="protein sequence ID" value="GMH09521.1"/>
    <property type="molecule type" value="Genomic_DNA"/>
</dbReference>
<dbReference type="AlphaFoldDB" id="A0AAD3SF66"/>
<protein>
    <recommendedName>
        <fullName evidence="3">GAT domain-containing protein</fullName>
    </recommendedName>
</protein>
<dbReference type="GO" id="GO:0043130">
    <property type="term" value="F:ubiquitin binding"/>
    <property type="evidence" value="ECO:0007669"/>
    <property type="project" value="InterPro"/>
</dbReference>
<dbReference type="PANTHER" id="PTHR45898">
    <property type="entry name" value="TOM1-LIKE PROTEIN"/>
    <property type="match status" value="1"/>
</dbReference>
<dbReference type="InterPro" id="IPR029061">
    <property type="entry name" value="THDP-binding"/>
</dbReference>
<sequence length="199" mass="21907">MLNFERSSVQFPPRSLDSTPIFTPPVTQPSTRLAHASVGMPINTLKRLDEIVASGVESFSSIESLQNVIGLLANMLQAIDPRNRMTVKDQVIVDLVDRCRVNQTILLQLLTTTADEGLLALGLKLKDALQRALAKPDANRLVLLASHGCMLQYAFLFVVGCDSVQEDDLKSFCRWRSRMPGHRDKVEIPESAVTPGPLG</sequence>
<dbReference type="Proteomes" id="UP001279734">
    <property type="component" value="Unassembled WGS sequence"/>
</dbReference>
<accession>A0AAD3SF66</accession>
<dbReference type="GO" id="GO:0043328">
    <property type="term" value="P:protein transport to vacuole involved in ubiquitin-dependent protein catabolic process via the multivesicular body sorting pathway"/>
    <property type="evidence" value="ECO:0007669"/>
    <property type="project" value="InterPro"/>
</dbReference>
<dbReference type="Pfam" id="PF00456">
    <property type="entry name" value="Transketolase_N"/>
    <property type="match status" value="1"/>
</dbReference>
<organism evidence="4 5">
    <name type="scientific">Nepenthes gracilis</name>
    <name type="common">Slender pitcher plant</name>
    <dbReference type="NCBI Taxonomy" id="150966"/>
    <lineage>
        <taxon>Eukaryota</taxon>
        <taxon>Viridiplantae</taxon>
        <taxon>Streptophyta</taxon>
        <taxon>Embryophyta</taxon>
        <taxon>Tracheophyta</taxon>
        <taxon>Spermatophyta</taxon>
        <taxon>Magnoliopsida</taxon>
        <taxon>eudicotyledons</taxon>
        <taxon>Gunneridae</taxon>
        <taxon>Pentapetalae</taxon>
        <taxon>Caryophyllales</taxon>
        <taxon>Nepenthaceae</taxon>
        <taxon>Nepenthes</taxon>
    </lineage>
</organism>
<evidence type="ECO:0000259" key="3">
    <source>
        <dbReference type="PROSITE" id="PS50909"/>
    </source>
</evidence>
<dbReference type="SUPFAM" id="SSF52518">
    <property type="entry name" value="Thiamin diphosphate-binding fold (THDP-binding)"/>
    <property type="match status" value="1"/>
</dbReference>
<dbReference type="Pfam" id="PF03127">
    <property type="entry name" value="GAT"/>
    <property type="match status" value="1"/>
</dbReference>
<comment type="similarity">
    <text evidence="1">Belongs to the TOM1 family.</text>
</comment>
<evidence type="ECO:0000313" key="5">
    <source>
        <dbReference type="Proteomes" id="UP001279734"/>
    </source>
</evidence>